<evidence type="ECO:0000256" key="3">
    <source>
        <dbReference type="ARBA" id="ARBA00022475"/>
    </source>
</evidence>
<comment type="caution">
    <text evidence="9">The sequence shown here is derived from an EMBL/GenBank/DDBJ whole genome shotgun (WGS) entry which is preliminary data.</text>
</comment>
<dbReference type="InterPro" id="IPR003416">
    <property type="entry name" value="MgtC/SapB/SrpB/YhiD_fam"/>
</dbReference>
<feature type="transmembrane region" description="Helical" evidence="7">
    <location>
        <begin position="18"/>
        <end position="38"/>
    </location>
</feature>
<comment type="similarity">
    <text evidence="2 7">Belongs to the MgtC/SapB family.</text>
</comment>
<dbReference type="PANTHER" id="PTHR33778">
    <property type="entry name" value="PROTEIN MGTC"/>
    <property type="match status" value="1"/>
</dbReference>
<name>A0ABQ1IVY5_9GAMM</name>
<dbReference type="Pfam" id="PF02308">
    <property type="entry name" value="MgtC"/>
    <property type="match status" value="1"/>
</dbReference>
<evidence type="ECO:0000313" key="9">
    <source>
        <dbReference type="EMBL" id="GGB53685.1"/>
    </source>
</evidence>
<evidence type="ECO:0000259" key="8">
    <source>
        <dbReference type="Pfam" id="PF02308"/>
    </source>
</evidence>
<evidence type="ECO:0000313" key="10">
    <source>
        <dbReference type="Proteomes" id="UP000646152"/>
    </source>
</evidence>
<keyword evidence="7" id="KW-0997">Cell inner membrane</keyword>
<organism evidence="9 10">
    <name type="scientific">Oceanisphaera marina</name>
    <dbReference type="NCBI Taxonomy" id="2017550"/>
    <lineage>
        <taxon>Bacteria</taxon>
        <taxon>Pseudomonadati</taxon>
        <taxon>Pseudomonadota</taxon>
        <taxon>Gammaproteobacteria</taxon>
        <taxon>Aeromonadales</taxon>
        <taxon>Aeromonadaceae</taxon>
        <taxon>Oceanisphaera</taxon>
    </lineage>
</organism>
<dbReference type="EMBL" id="BMKE01000035">
    <property type="protein sequence ID" value="GGB53685.1"/>
    <property type="molecule type" value="Genomic_DNA"/>
</dbReference>
<keyword evidence="6 7" id="KW-0472">Membrane</keyword>
<keyword evidence="3" id="KW-1003">Cell membrane</keyword>
<dbReference type="RefSeq" id="WP_188630820.1">
    <property type="nucleotide sequence ID" value="NZ_BMKE01000035.1"/>
</dbReference>
<feature type="transmembrane region" description="Helical" evidence="7">
    <location>
        <begin position="102"/>
        <end position="124"/>
    </location>
</feature>
<evidence type="ECO:0000256" key="7">
    <source>
        <dbReference type="RuleBase" id="RU365041"/>
    </source>
</evidence>
<reference evidence="10" key="1">
    <citation type="journal article" date="2019" name="Int. J. Syst. Evol. Microbiol.">
        <title>The Global Catalogue of Microorganisms (GCM) 10K type strain sequencing project: providing services to taxonomists for standard genome sequencing and annotation.</title>
        <authorList>
            <consortium name="The Broad Institute Genomics Platform"/>
            <consortium name="The Broad Institute Genome Sequencing Center for Infectious Disease"/>
            <person name="Wu L."/>
            <person name="Ma J."/>
        </authorList>
    </citation>
    <scope>NUCLEOTIDE SEQUENCE [LARGE SCALE GENOMIC DNA]</scope>
    <source>
        <strain evidence="10">CGMCC 1.15923</strain>
    </source>
</reference>
<dbReference type="PRINTS" id="PR01837">
    <property type="entry name" value="MGTCSAPBPROT"/>
</dbReference>
<protein>
    <recommendedName>
        <fullName evidence="7">Protein MgtC</fullName>
    </recommendedName>
</protein>
<feature type="transmembrane region" description="Helical" evidence="7">
    <location>
        <begin position="130"/>
        <end position="149"/>
    </location>
</feature>
<evidence type="ECO:0000256" key="6">
    <source>
        <dbReference type="ARBA" id="ARBA00023136"/>
    </source>
</evidence>
<dbReference type="Proteomes" id="UP000646152">
    <property type="component" value="Unassembled WGS sequence"/>
</dbReference>
<sequence length="164" mass="16981">MDILWEALIYGIPSERELAHIVIRLLAAAVLGAIIGMQREKAGKPAGLRTHILVCLGTAVFILACSGVGMTLDAQSRVIQGIVTGIGFIGAGTILKLDNQKAIKGLTTAAGVWMTAAIGVAVGVGNLGVAVLGTMLTLIILALAGPFELRSESSNTIKNHDIEQ</sequence>
<proteinExistence type="inferred from homology"/>
<accession>A0ABQ1IVY5</accession>
<gene>
    <name evidence="9" type="ORF">GCM10011502_28620</name>
</gene>
<evidence type="ECO:0000256" key="5">
    <source>
        <dbReference type="ARBA" id="ARBA00022989"/>
    </source>
</evidence>
<evidence type="ECO:0000256" key="1">
    <source>
        <dbReference type="ARBA" id="ARBA00004651"/>
    </source>
</evidence>
<comment type="subcellular location">
    <subcellularLocation>
        <location evidence="7">Cell inner membrane</location>
        <topology evidence="7">Multi-pass membrane protein</topology>
    </subcellularLocation>
    <subcellularLocation>
        <location evidence="1">Cell membrane</location>
        <topology evidence="1">Multi-pass membrane protein</topology>
    </subcellularLocation>
</comment>
<feature type="transmembrane region" description="Helical" evidence="7">
    <location>
        <begin position="78"/>
        <end position="95"/>
    </location>
</feature>
<dbReference type="InterPro" id="IPR049177">
    <property type="entry name" value="MgtC_SapB_SrpB_YhiD_N"/>
</dbReference>
<dbReference type="PANTHER" id="PTHR33778:SF1">
    <property type="entry name" value="MAGNESIUM TRANSPORTER YHID-RELATED"/>
    <property type="match status" value="1"/>
</dbReference>
<evidence type="ECO:0000256" key="4">
    <source>
        <dbReference type="ARBA" id="ARBA00022692"/>
    </source>
</evidence>
<feature type="transmembrane region" description="Helical" evidence="7">
    <location>
        <begin position="50"/>
        <end position="72"/>
    </location>
</feature>
<evidence type="ECO:0000256" key="2">
    <source>
        <dbReference type="ARBA" id="ARBA00009298"/>
    </source>
</evidence>
<keyword evidence="10" id="KW-1185">Reference proteome</keyword>
<keyword evidence="5 7" id="KW-1133">Transmembrane helix</keyword>
<feature type="domain" description="MgtC/SapB/SrpB/YhiD N-terminal" evidence="8">
    <location>
        <begin position="25"/>
        <end position="148"/>
    </location>
</feature>
<keyword evidence="4 7" id="KW-0812">Transmembrane</keyword>